<name>A0A5C0AU84_9BURK</name>
<feature type="transmembrane region" description="Helical" evidence="9">
    <location>
        <begin position="93"/>
        <end position="110"/>
    </location>
</feature>
<dbReference type="GO" id="GO:0022857">
    <property type="term" value="F:transmembrane transporter activity"/>
    <property type="evidence" value="ECO:0007669"/>
    <property type="project" value="UniProtKB-UniRule"/>
</dbReference>
<keyword evidence="6 9" id="KW-1133">Transmembrane helix</keyword>
<evidence type="ECO:0000256" key="4">
    <source>
        <dbReference type="ARBA" id="ARBA00022519"/>
    </source>
</evidence>
<evidence type="ECO:0000256" key="1">
    <source>
        <dbReference type="ARBA" id="ARBA00004429"/>
    </source>
</evidence>
<evidence type="ECO:0000313" key="12">
    <source>
        <dbReference type="Proteomes" id="UP000325161"/>
    </source>
</evidence>
<dbReference type="InterPro" id="IPR007387">
    <property type="entry name" value="TRAP_DctQ"/>
</dbReference>
<dbReference type="GO" id="GO:0015740">
    <property type="term" value="P:C4-dicarboxylate transport"/>
    <property type="evidence" value="ECO:0007669"/>
    <property type="project" value="TreeGrafter"/>
</dbReference>
<evidence type="ECO:0000256" key="6">
    <source>
        <dbReference type="ARBA" id="ARBA00022989"/>
    </source>
</evidence>
<dbReference type="InterPro" id="IPR055348">
    <property type="entry name" value="DctQ"/>
</dbReference>
<evidence type="ECO:0000259" key="10">
    <source>
        <dbReference type="Pfam" id="PF04290"/>
    </source>
</evidence>
<evidence type="ECO:0000313" key="11">
    <source>
        <dbReference type="EMBL" id="QEI05234.1"/>
    </source>
</evidence>
<dbReference type="EMBL" id="CP043046">
    <property type="protein sequence ID" value="QEI05234.1"/>
    <property type="molecule type" value="Genomic_DNA"/>
</dbReference>
<comment type="function">
    <text evidence="9">Part of the tripartite ATP-independent periplasmic (TRAP) transport system.</text>
</comment>
<proteinExistence type="inferred from homology"/>
<comment type="similarity">
    <text evidence="8 9">Belongs to the TRAP transporter small permease family.</text>
</comment>
<evidence type="ECO:0000256" key="9">
    <source>
        <dbReference type="RuleBase" id="RU369079"/>
    </source>
</evidence>
<protein>
    <recommendedName>
        <fullName evidence="9">TRAP transporter small permease protein</fullName>
    </recommendedName>
</protein>
<dbReference type="Proteomes" id="UP000325161">
    <property type="component" value="Chromosome"/>
</dbReference>
<sequence>MQAASLLRSIDRTDQAIRTLCTVIMVLAVAGMFFVLLASVFARYAGVGNMLTWASELPELLFPWLVMAGVVLAASRGTHLSIMFITQRLHGRWMTAAVTLRAVVVIYVYGRLTAAGLEILPIVADEHTAILGASSAWTYGCVVGGVVLLVVEEIFGWLRHVLGVSRAAEPVAHVEAA</sequence>
<dbReference type="AlphaFoldDB" id="A0A5C0AU84"/>
<keyword evidence="5 9" id="KW-0812">Transmembrane</keyword>
<evidence type="ECO:0000256" key="2">
    <source>
        <dbReference type="ARBA" id="ARBA00022448"/>
    </source>
</evidence>
<feature type="domain" description="Tripartite ATP-independent periplasmic transporters DctQ component" evidence="10">
    <location>
        <begin position="32"/>
        <end position="151"/>
    </location>
</feature>
<dbReference type="Pfam" id="PF04290">
    <property type="entry name" value="DctQ"/>
    <property type="match status" value="1"/>
</dbReference>
<keyword evidence="7 9" id="KW-0472">Membrane</keyword>
<organism evidence="11 12">
    <name type="scientific">Pigmentiphaga aceris</name>
    <dbReference type="NCBI Taxonomy" id="1940612"/>
    <lineage>
        <taxon>Bacteria</taxon>
        <taxon>Pseudomonadati</taxon>
        <taxon>Pseudomonadota</taxon>
        <taxon>Betaproteobacteria</taxon>
        <taxon>Burkholderiales</taxon>
        <taxon>Alcaligenaceae</taxon>
        <taxon>Pigmentiphaga</taxon>
    </lineage>
</organism>
<dbReference type="PANTHER" id="PTHR35011:SF5">
    <property type="entry name" value="SIALIC ACID TRAP TRANSPORTER SMALL PERMEASE PROTEIN SIAQ"/>
    <property type="match status" value="1"/>
</dbReference>
<dbReference type="OrthoDB" id="9815614at2"/>
<dbReference type="PANTHER" id="PTHR35011">
    <property type="entry name" value="2,3-DIKETO-L-GULONATE TRAP TRANSPORTER SMALL PERMEASE PROTEIN YIAM"/>
    <property type="match status" value="1"/>
</dbReference>
<dbReference type="GO" id="GO:0005886">
    <property type="term" value="C:plasma membrane"/>
    <property type="evidence" value="ECO:0007669"/>
    <property type="project" value="UniProtKB-SubCell"/>
</dbReference>
<evidence type="ECO:0000256" key="5">
    <source>
        <dbReference type="ARBA" id="ARBA00022692"/>
    </source>
</evidence>
<accession>A0A5C0AU84</accession>
<keyword evidence="4 9" id="KW-0997">Cell inner membrane</keyword>
<gene>
    <name evidence="11" type="ORF">FXN63_04830</name>
</gene>
<evidence type="ECO:0000256" key="3">
    <source>
        <dbReference type="ARBA" id="ARBA00022475"/>
    </source>
</evidence>
<feature type="transmembrane region" description="Helical" evidence="9">
    <location>
        <begin position="20"/>
        <end position="41"/>
    </location>
</feature>
<evidence type="ECO:0000256" key="7">
    <source>
        <dbReference type="ARBA" id="ARBA00023136"/>
    </source>
</evidence>
<comment type="subcellular location">
    <subcellularLocation>
        <location evidence="1 9">Cell inner membrane</location>
        <topology evidence="1 9">Multi-pass membrane protein</topology>
    </subcellularLocation>
</comment>
<keyword evidence="12" id="KW-1185">Reference proteome</keyword>
<feature type="transmembrane region" description="Helical" evidence="9">
    <location>
        <begin position="130"/>
        <end position="151"/>
    </location>
</feature>
<keyword evidence="3" id="KW-1003">Cell membrane</keyword>
<dbReference type="KEGG" id="pacr:FXN63_04830"/>
<keyword evidence="2 9" id="KW-0813">Transport</keyword>
<evidence type="ECO:0000256" key="8">
    <source>
        <dbReference type="ARBA" id="ARBA00038436"/>
    </source>
</evidence>
<feature type="transmembrane region" description="Helical" evidence="9">
    <location>
        <begin position="61"/>
        <end position="86"/>
    </location>
</feature>
<dbReference type="RefSeq" id="WP_148813346.1">
    <property type="nucleotide sequence ID" value="NZ_CP043046.1"/>
</dbReference>
<comment type="subunit">
    <text evidence="9">The complex comprises the extracytoplasmic solute receptor protein and the two transmembrane proteins.</text>
</comment>
<reference evidence="11 12" key="1">
    <citation type="submission" date="2019-08" db="EMBL/GenBank/DDBJ databases">
        <title>Amphibian skin-associated Pigmentiphaga: genome sequence and occurrence across geography and hosts.</title>
        <authorList>
            <person name="Bletz M.C."/>
            <person name="Bunk B."/>
            <person name="Sproeer C."/>
            <person name="Biwer P."/>
            <person name="Reiter S."/>
            <person name="Rabemananjara F.C.E."/>
            <person name="Schulz S."/>
            <person name="Overmann J."/>
            <person name="Vences M."/>
        </authorList>
    </citation>
    <scope>NUCLEOTIDE SEQUENCE [LARGE SCALE GENOMIC DNA]</scope>
    <source>
        <strain evidence="11 12">Mada1488</strain>
    </source>
</reference>